<dbReference type="EMBL" id="CP050299">
    <property type="protein sequence ID" value="QND62084.1"/>
    <property type="molecule type" value="Genomic_DNA"/>
</dbReference>
<evidence type="ECO:0000313" key="2">
    <source>
        <dbReference type="Proteomes" id="UP000515465"/>
    </source>
</evidence>
<name>A0A7G6T5Q2_9HYPH</name>
<protein>
    <submittedName>
        <fullName evidence="1">Uncharacterized protein</fullName>
    </submittedName>
</protein>
<keyword evidence="1" id="KW-0614">Plasmid</keyword>
<accession>A0A7G6T5Q2</accession>
<organism evidence="1 2">
    <name type="scientific">Mesorhizobium huakuii</name>
    <dbReference type="NCBI Taxonomy" id="28104"/>
    <lineage>
        <taxon>Bacteria</taxon>
        <taxon>Pseudomonadati</taxon>
        <taxon>Pseudomonadota</taxon>
        <taxon>Alphaproteobacteria</taxon>
        <taxon>Hyphomicrobiales</taxon>
        <taxon>Phyllobacteriaceae</taxon>
        <taxon>Mesorhizobium</taxon>
    </lineage>
</organism>
<proteinExistence type="predicted"/>
<dbReference type="Proteomes" id="UP000515465">
    <property type="component" value="Plasmid p_1"/>
</dbReference>
<dbReference type="AlphaFoldDB" id="A0A7G6T5Q2"/>
<evidence type="ECO:0000313" key="1">
    <source>
        <dbReference type="EMBL" id="QND62084.1"/>
    </source>
</evidence>
<dbReference type="RefSeq" id="WP_183465787.1">
    <property type="nucleotide sequence ID" value="NZ_CP050299.1"/>
</dbReference>
<geneLocation type="plasmid" evidence="1 2">
    <name>p_1</name>
</geneLocation>
<gene>
    <name evidence="1" type="ORF">HB778_39030</name>
</gene>
<reference evidence="2" key="1">
    <citation type="journal article" date="2020" name="Mol. Plant Microbe">
        <title>Rhizobial microsymbionts of the narrowly endemic Oxytropis species growing in Kamchatka are characterized by significant genetic diversity and possess a set of genes that are associated with T3SS and T6SS secretion systems and can affect the development of symbiosis.</title>
        <authorList>
            <person name="Safronova V."/>
            <person name="Guro P."/>
            <person name="Sazanova A."/>
            <person name="Kuznetsova I."/>
            <person name="Belimov A."/>
            <person name="Yakubov V."/>
            <person name="Chirak E."/>
            <person name="Afonin A."/>
            <person name="Gogolev Y."/>
            <person name="Andronov E."/>
            <person name="Tikhonovich I."/>
        </authorList>
    </citation>
    <scope>NUCLEOTIDE SEQUENCE [LARGE SCALE GENOMIC DNA]</scope>
    <source>
        <strain evidence="2">583</strain>
        <plasmid evidence="2">p_1</plasmid>
    </source>
</reference>
<sequence>MSKTDVQPSSIEGIKRLAKAISKRDAISHSEALDTASKVSGFGNFQHARRSLGDRSAEASLARNVVYISTFWEDGHEHPAVRLSGYSFQSRLMN</sequence>